<dbReference type="EMBL" id="CQBK01000016">
    <property type="protein sequence ID" value="CNI09314.1"/>
    <property type="molecule type" value="Genomic_DNA"/>
</dbReference>
<dbReference type="PANTHER" id="PTHR46118">
    <property type="entry name" value="PROTEIN ABHD11"/>
    <property type="match status" value="1"/>
</dbReference>
<keyword evidence="1 3" id="KW-0378">Hydrolase</keyword>
<dbReference type="Proteomes" id="UP000038204">
    <property type="component" value="Unassembled WGS sequence"/>
</dbReference>
<dbReference type="PRINTS" id="PR00111">
    <property type="entry name" value="ABHYDROLASE"/>
</dbReference>
<protein>
    <submittedName>
        <fullName evidence="3">Acyl-CoA esterase</fullName>
        <ecNumber evidence="3">3.1.-.-</ecNumber>
    </submittedName>
</protein>
<dbReference type="Pfam" id="PF12697">
    <property type="entry name" value="Abhydrolase_6"/>
    <property type="match status" value="1"/>
</dbReference>
<dbReference type="PANTHER" id="PTHR46118:SF4">
    <property type="entry name" value="PROTEIN ABHD11"/>
    <property type="match status" value="1"/>
</dbReference>
<proteinExistence type="predicted"/>
<dbReference type="AlphaFoldDB" id="A0A0T9QFG9"/>
<evidence type="ECO:0000259" key="2">
    <source>
        <dbReference type="Pfam" id="PF12697"/>
    </source>
</evidence>
<dbReference type="Gene3D" id="3.40.50.1820">
    <property type="entry name" value="alpha/beta hydrolase"/>
    <property type="match status" value="1"/>
</dbReference>
<dbReference type="EC" id="3.1.-.-" evidence="3"/>
<evidence type="ECO:0000256" key="1">
    <source>
        <dbReference type="ARBA" id="ARBA00022801"/>
    </source>
</evidence>
<accession>A0A0T9QFG9</accession>
<evidence type="ECO:0000313" key="3">
    <source>
        <dbReference type="EMBL" id="CNI09314.1"/>
    </source>
</evidence>
<dbReference type="SUPFAM" id="SSF53474">
    <property type="entry name" value="alpha/beta-Hydrolases"/>
    <property type="match status" value="1"/>
</dbReference>
<evidence type="ECO:0000313" key="4">
    <source>
        <dbReference type="Proteomes" id="UP000038204"/>
    </source>
</evidence>
<dbReference type="InterPro" id="IPR029058">
    <property type="entry name" value="AB_hydrolase_fold"/>
</dbReference>
<dbReference type="FunFam" id="3.40.50.1820:FF:000039">
    <property type="entry name" value="Esterase ybfF"/>
    <property type="match status" value="1"/>
</dbReference>
<name>A0A0T9QFG9_9GAMM</name>
<feature type="domain" description="AB hydrolase-1" evidence="2">
    <location>
        <begin position="23"/>
        <end position="250"/>
    </location>
</feature>
<organism evidence="3 4">
    <name type="scientific">Yersinia similis</name>
    <dbReference type="NCBI Taxonomy" id="367190"/>
    <lineage>
        <taxon>Bacteria</taxon>
        <taxon>Pseudomonadati</taxon>
        <taxon>Pseudomonadota</taxon>
        <taxon>Gammaproteobacteria</taxon>
        <taxon>Enterobacterales</taxon>
        <taxon>Yersiniaceae</taxon>
        <taxon>Yersinia</taxon>
    </lineage>
</organism>
<reference evidence="3 4" key="1">
    <citation type="submission" date="2015-03" db="EMBL/GenBank/DDBJ databases">
        <authorList>
            <person name="Murphy D."/>
        </authorList>
    </citation>
    <scope>NUCLEOTIDE SEQUENCE [LARGE SCALE GENOMIC DNA]</scope>
    <source>
        <strain evidence="3 4">Y233</strain>
    </source>
</reference>
<gene>
    <name evidence="3" type="primary">ybfF</name>
    <name evidence="3" type="ORF">ERS008667_02386</name>
</gene>
<dbReference type="InterPro" id="IPR000073">
    <property type="entry name" value="AB_hydrolase_1"/>
</dbReference>
<dbReference type="NCBIfam" id="NF007954">
    <property type="entry name" value="PRK10673.1"/>
    <property type="match status" value="1"/>
</dbReference>
<sequence>MNAAMKLNFRLQNALSPTPALPIILIHGLFGNLDNLGVLARDLQQHHNVIQVDLRNHGLSPRSPQVDYPAMAQDVLELMDELAIAQAIIIGHSMGGKVAMAMTAFAPDRVEKLVAIDIAPVNYQVRRHDTIFAALNAVSAAGVTQRNEAAQLMRTLIKEEGVIQFLLKSFQGGEWRFNVSALWDQYENIIGWQPIPSWPHPILFIRGELSPYIQDSYRDDIARQFPQARAHVVAGTGHWVHAEKPDSVLRAIHRFLDAK</sequence>
<dbReference type="GO" id="GO:0016787">
    <property type="term" value="F:hydrolase activity"/>
    <property type="evidence" value="ECO:0007669"/>
    <property type="project" value="UniProtKB-KW"/>
</dbReference>